<dbReference type="InterPro" id="IPR046828">
    <property type="entry name" value="RepSA"/>
</dbReference>
<evidence type="ECO:0000313" key="1">
    <source>
        <dbReference type="EMBL" id="GIM63544.1"/>
    </source>
</evidence>
<accession>A0A919VIA3</accession>
<keyword evidence="2" id="KW-1185">Reference proteome</keyword>
<dbReference type="Pfam" id="PF20199">
    <property type="entry name" value="RepSA"/>
    <property type="match status" value="1"/>
</dbReference>
<name>A0A919VIA3_9ACTN</name>
<sequence length="140" mass="15450">MLFNAYAGDLWKRLTIYLRREVAATVGLSRSALSKVAKVSFFKVAEYQARGVIHFRSVIRMRFGTQVDTQAIADVGGGITSRNVARYIAKYVTKGGEITGLPPRGIKSLGTLDHLHLPAHTERMVRACFVLDDVNAGTLR</sequence>
<protein>
    <submittedName>
        <fullName evidence="1">Uncharacterized protein</fullName>
    </submittedName>
</protein>
<evidence type="ECO:0000313" key="2">
    <source>
        <dbReference type="Proteomes" id="UP000681340"/>
    </source>
</evidence>
<comment type="caution">
    <text evidence="1">The sequence shown here is derived from an EMBL/GenBank/DDBJ whole genome shotgun (WGS) entry which is preliminary data.</text>
</comment>
<gene>
    <name evidence="1" type="ORF">Aau02nite_04700</name>
</gene>
<dbReference type="AlphaFoldDB" id="A0A919VIA3"/>
<reference evidence="1" key="1">
    <citation type="submission" date="2021-03" db="EMBL/GenBank/DDBJ databases">
        <title>Whole genome shotgun sequence of Actinoplanes auranticolor NBRC 12245.</title>
        <authorList>
            <person name="Komaki H."/>
            <person name="Tamura T."/>
        </authorList>
    </citation>
    <scope>NUCLEOTIDE SEQUENCE</scope>
    <source>
        <strain evidence="1">NBRC 12245</strain>
    </source>
</reference>
<dbReference type="EMBL" id="BOQL01000005">
    <property type="protein sequence ID" value="GIM63544.1"/>
    <property type="molecule type" value="Genomic_DNA"/>
</dbReference>
<proteinExistence type="predicted"/>
<dbReference type="Proteomes" id="UP000681340">
    <property type="component" value="Unassembled WGS sequence"/>
</dbReference>
<organism evidence="1 2">
    <name type="scientific">Actinoplanes auranticolor</name>
    <dbReference type="NCBI Taxonomy" id="47988"/>
    <lineage>
        <taxon>Bacteria</taxon>
        <taxon>Bacillati</taxon>
        <taxon>Actinomycetota</taxon>
        <taxon>Actinomycetes</taxon>
        <taxon>Micromonosporales</taxon>
        <taxon>Micromonosporaceae</taxon>
        <taxon>Actinoplanes</taxon>
    </lineage>
</organism>